<keyword evidence="3" id="KW-1185">Reference proteome</keyword>
<evidence type="ECO:0000256" key="1">
    <source>
        <dbReference type="SAM" id="MobiDB-lite"/>
    </source>
</evidence>
<feature type="compositionally biased region" description="Gly residues" evidence="1">
    <location>
        <begin position="98"/>
        <end position="118"/>
    </location>
</feature>
<dbReference type="Proteomes" id="UP000645517">
    <property type="component" value="Unassembled WGS sequence"/>
</dbReference>
<dbReference type="RefSeq" id="WP_189054385.1">
    <property type="nucleotide sequence ID" value="NZ_BMOR01000002.1"/>
</dbReference>
<reference evidence="3" key="1">
    <citation type="journal article" date="2019" name="Int. J. Syst. Evol. Microbiol.">
        <title>The Global Catalogue of Microorganisms (GCM) 10K type strain sequencing project: providing services to taxonomists for standard genome sequencing and annotation.</title>
        <authorList>
            <consortium name="The Broad Institute Genomics Platform"/>
            <consortium name="The Broad Institute Genome Sequencing Center for Infectious Disease"/>
            <person name="Wu L."/>
            <person name="Ma J."/>
        </authorList>
    </citation>
    <scope>NUCLEOTIDE SEQUENCE [LARGE SCALE GENOMIC DNA]</scope>
    <source>
        <strain evidence="3">JCM 16918</strain>
    </source>
</reference>
<gene>
    <name evidence="2" type="ORF">GCM10010842_08730</name>
</gene>
<feature type="region of interest" description="Disordered" evidence="1">
    <location>
        <begin position="88"/>
        <end position="132"/>
    </location>
</feature>
<evidence type="ECO:0000313" key="2">
    <source>
        <dbReference type="EMBL" id="GGN32235.1"/>
    </source>
</evidence>
<dbReference type="EMBL" id="BMOR01000002">
    <property type="protein sequence ID" value="GGN32235.1"/>
    <property type="molecule type" value="Genomic_DNA"/>
</dbReference>
<feature type="compositionally biased region" description="Pro residues" evidence="1">
    <location>
        <begin position="119"/>
        <end position="128"/>
    </location>
</feature>
<name>A0ABQ2IZY4_9DEIO</name>
<comment type="caution">
    <text evidence="2">The sequence shown here is derived from an EMBL/GenBank/DDBJ whole genome shotgun (WGS) entry which is preliminary data.</text>
</comment>
<organism evidence="2 3">
    <name type="scientific">Deinococcus daejeonensis</name>
    <dbReference type="NCBI Taxonomy" id="1007098"/>
    <lineage>
        <taxon>Bacteria</taxon>
        <taxon>Thermotogati</taxon>
        <taxon>Deinococcota</taxon>
        <taxon>Deinococci</taxon>
        <taxon>Deinococcales</taxon>
        <taxon>Deinococcaceae</taxon>
        <taxon>Deinococcus</taxon>
    </lineage>
</organism>
<protein>
    <submittedName>
        <fullName evidence="2">Uncharacterized protein</fullName>
    </submittedName>
</protein>
<proteinExistence type="predicted"/>
<sequence>MSVRYLIGWWETGMIGGQPTFFWWGVTGASESFNRTMYEEYIGRGRAFDAWRIAFGPIGDGDYSLSDPLLNPWYVTLTDPLKNYPYDPETGAPLPGAGPVGGVGGPWSGGLGGDGPDGGPGPPPPTPRPGDGCEGMTYLVLSGLPVTTAISKAVFGEGGKLVAPPSNGMEAHAKLWTLLYAQNAEGTGLDFSQPPTRQLQWDRPLTPDGTVLWSGAGIQWSLMLELELLPVTVDGVRYEPVHRYHSVPTGCMDVGLPVAYRVQPGPGLLKDPVRVQLGEDQSGLFRDNRVSLTYVDGAPVTLSTPYRIGLETDPGKGVMSFELSSRRLDTTSGLVDWTGETILGRLARVHPFRDGFYQLGPFTPKAALDVLLNAIRVKADWLGWEDLPEFYLRGDQGRIPVTLDALAIEPAQDGPGPSAQDVLRQFFEPFGGYGFRVSRWGRLEVITPPWAADGPVTPVLTLTDADLINGEAVVLDETQVVNVCTVVSQGYVFQAGQVLPAASVRIGTHYEPVGADVLSVLWQPAEGVQAGGSSLSIDVHARAWADTGFIGPDEERDGGTQTLTLPMTPGASVTATFTVNYSAFSSSQASVTFTVVDVTGGLGVRVTRRLIHATSPTTYSWLFDFTAAGQTFGRSQTRVVATYGEGEAGADVAASRSAYGRREVTLDTGVYQVDVTTAMSMARAVVMDRLNPREVLTLPQAPPYPVRPEHVGRLVDAPGARGIVTGWSYTEQHTPQQSQSNSQFTLSVEQRLALQPVTLPDGTTLTRTSERRYHRARWGAARLKE</sequence>
<evidence type="ECO:0000313" key="3">
    <source>
        <dbReference type="Proteomes" id="UP000645517"/>
    </source>
</evidence>
<accession>A0ABQ2IZY4</accession>